<dbReference type="PANTHER" id="PTHR34199">
    <property type="entry name" value="NUMOD3 MOTIF FAMILY PROTEIN, EXPRESSED"/>
    <property type="match status" value="1"/>
</dbReference>
<feature type="region of interest" description="Disordered" evidence="1">
    <location>
        <begin position="420"/>
        <end position="490"/>
    </location>
</feature>
<dbReference type="InterPro" id="IPR003611">
    <property type="entry name" value="NUMOD3"/>
</dbReference>
<evidence type="ECO:0000256" key="1">
    <source>
        <dbReference type="SAM" id="MobiDB-lite"/>
    </source>
</evidence>
<protein>
    <submittedName>
        <fullName evidence="3">G5167 protein</fullName>
    </submittedName>
</protein>
<feature type="compositionally biased region" description="Low complexity" evidence="1">
    <location>
        <begin position="98"/>
        <end position="112"/>
    </location>
</feature>
<feature type="compositionally biased region" description="Basic and acidic residues" evidence="1">
    <location>
        <begin position="282"/>
        <end position="309"/>
    </location>
</feature>
<accession>A0ABP1FUP8</accession>
<feature type="region of interest" description="Disordered" evidence="1">
    <location>
        <begin position="1"/>
        <end position="147"/>
    </location>
</feature>
<proteinExistence type="predicted"/>
<feature type="region of interest" description="Disordered" evidence="1">
    <location>
        <begin position="273"/>
        <end position="362"/>
    </location>
</feature>
<feature type="compositionally biased region" description="Basic and acidic residues" evidence="1">
    <location>
        <begin position="453"/>
        <end position="467"/>
    </location>
</feature>
<reference evidence="3 4" key="1">
    <citation type="submission" date="2024-06" db="EMBL/GenBank/DDBJ databases">
        <authorList>
            <person name="Kraege A."/>
            <person name="Thomma B."/>
        </authorList>
    </citation>
    <scope>NUCLEOTIDE SEQUENCE [LARGE SCALE GENOMIC DNA]</scope>
</reference>
<organism evidence="3 4">
    <name type="scientific">Coccomyxa viridis</name>
    <dbReference type="NCBI Taxonomy" id="1274662"/>
    <lineage>
        <taxon>Eukaryota</taxon>
        <taxon>Viridiplantae</taxon>
        <taxon>Chlorophyta</taxon>
        <taxon>core chlorophytes</taxon>
        <taxon>Trebouxiophyceae</taxon>
        <taxon>Trebouxiophyceae incertae sedis</taxon>
        <taxon>Coccomyxaceae</taxon>
        <taxon>Coccomyxa</taxon>
    </lineage>
</organism>
<feature type="compositionally biased region" description="Low complexity" evidence="1">
    <location>
        <begin position="310"/>
        <end position="331"/>
    </location>
</feature>
<keyword evidence="4" id="KW-1185">Reference proteome</keyword>
<dbReference type="EMBL" id="CAXHTA020000007">
    <property type="protein sequence ID" value="CAL5222756.1"/>
    <property type="molecule type" value="Genomic_DNA"/>
</dbReference>
<evidence type="ECO:0000259" key="2">
    <source>
        <dbReference type="Pfam" id="PF07460"/>
    </source>
</evidence>
<name>A0ABP1FUP8_9CHLO</name>
<dbReference type="Proteomes" id="UP001497392">
    <property type="component" value="Unassembled WGS sequence"/>
</dbReference>
<dbReference type="Pfam" id="PF07460">
    <property type="entry name" value="NUMOD3"/>
    <property type="match status" value="1"/>
</dbReference>
<feature type="compositionally biased region" description="Polar residues" evidence="1">
    <location>
        <begin position="468"/>
        <end position="477"/>
    </location>
</feature>
<dbReference type="PANTHER" id="PTHR34199:SF2">
    <property type="entry name" value="NUMOD3 MOTIF FAMILY PROTEIN, EXPRESSED"/>
    <property type="match status" value="1"/>
</dbReference>
<evidence type="ECO:0000313" key="3">
    <source>
        <dbReference type="EMBL" id="CAL5222756.1"/>
    </source>
</evidence>
<feature type="compositionally biased region" description="Low complexity" evidence="1">
    <location>
        <begin position="339"/>
        <end position="355"/>
    </location>
</feature>
<feature type="compositionally biased region" description="Low complexity" evidence="1">
    <location>
        <begin position="37"/>
        <end position="88"/>
    </location>
</feature>
<comment type="caution">
    <text evidence="3">The sequence shown here is derived from an EMBL/GenBank/DDBJ whole genome shotgun (WGS) entry which is preliminary data.</text>
</comment>
<evidence type="ECO:0000313" key="4">
    <source>
        <dbReference type="Proteomes" id="UP001497392"/>
    </source>
</evidence>
<feature type="compositionally biased region" description="Basic and acidic residues" evidence="1">
    <location>
        <begin position="115"/>
        <end position="124"/>
    </location>
</feature>
<gene>
    <name evidence="3" type="primary">g5167</name>
    <name evidence="3" type="ORF">VP750_LOCUS4415</name>
</gene>
<feature type="domain" description="Nuclease associated modular" evidence="2">
    <location>
        <begin position="169"/>
        <end position="195"/>
    </location>
</feature>
<sequence length="490" mass="53667">MSVDAPSTIGQRLSEEHEASMRTRSQMNGVPEGSYRNGHLGSHNGAAASSNGAVSSSTHLHVPGAVASGAEGSRASSSSESTAQSLLELDLDRERKLSSSSSAEVSENITSSDSEAIHSVHDEGSSAVRLQDMGSSAEADFVPPRERLKRLRERPDGSLDEKERLRRMRISAANKGRKPWNDGMKHKPETIARIRTRTREVMNQPEMRAWLKATHKPGTVTDDTRARISLGVQTARLRKKGIVTDDMTVEEILQRTLQARAEAKEREKQLRRQRLEASQLKDGWRQEQREAQAAKRAAEREQKKLEQKLAARARAAALTAESASAASSSGKARARRRGAAASAAAEAEPAMPPEQAEQERARQLALQKALQLVMRLEDALSLFSTNVEQIHKTGDTAALERVQQVKVNAEEQLLRAKGQVARLQSGPTPNQSLSKEEAASLFRLTKDQGSNRPELDRFKQALAEDRQSSSFPGSTTEVVALEDSVLESET</sequence>